<evidence type="ECO:0000313" key="2">
    <source>
        <dbReference type="EMBL" id="HIY73377.1"/>
    </source>
</evidence>
<dbReference type="InterPro" id="IPR016161">
    <property type="entry name" value="Ald_DH/histidinol_DH"/>
</dbReference>
<reference evidence="2" key="2">
    <citation type="submission" date="2021-04" db="EMBL/GenBank/DDBJ databases">
        <authorList>
            <person name="Gilroy R."/>
        </authorList>
    </citation>
    <scope>NUCLEOTIDE SEQUENCE</scope>
    <source>
        <strain evidence="2">CHK33-7979</strain>
    </source>
</reference>
<organism evidence="2 3">
    <name type="scientific">Candidatus Intestinimonas merdavium</name>
    <dbReference type="NCBI Taxonomy" id="2838622"/>
    <lineage>
        <taxon>Bacteria</taxon>
        <taxon>Bacillati</taxon>
        <taxon>Bacillota</taxon>
        <taxon>Clostridia</taxon>
        <taxon>Eubacteriales</taxon>
        <taxon>Intestinimonas</taxon>
    </lineage>
</organism>
<dbReference type="Pfam" id="PF05893">
    <property type="entry name" value="LuxC"/>
    <property type="match status" value="1"/>
</dbReference>
<keyword evidence="1" id="KW-0521">NADP</keyword>
<evidence type="ECO:0000313" key="3">
    <source>
        <dbReference type="Proteomes" id="UP000886824"/>
    </source>
</evidence>
<accession>A0A9D2CDW2</accession>
<dbReference type="GO" id="GO:0008218">
    <property type="term" value="P:bioluminescence"/>
    <property type="evidence" value="ECO:0007669"/>
    <property type="project" value="InterPro"/>
</dbReference>
<dbReference type="AlphaFoldDB" id="A0A9D2CDW2"/>
<dbReference type="SUPFAM" id="SSF53720">
    <property type="entry name" value="ALDH-like"/>
    <property type="match status" value="1"/>
</dbReference>
<dbReference type="GO" id="GO:0003995">
    <property type="term" value="F:acyl-CoA dehydrogenase activity"/>
    <property type="evidence" value="ECO:0007669"/>
    <property type="project" value="InterPro"/>
</dbReference>
<reference evidence="2" key="1">
    <citation type="journal article" date="2021" name="PeerJ">
        <title>Extensive microbial diversity within the chicken gut microbiome revealed by metagenomics and culture.</title>
        <authorList>
            <person name="Gilroy R."/>
            <person name="Ravi A."/>
            <person name="Getino M."/>
            <person name="Pursley I."/>
            <person name="Horton D.L."/>
            <person name="Alikhan N.F."/>
            <person name="Baker D."/>
            <person name="Gharbi K."/>
            <person name="Hall N."/>
            <person name="Watson M."/>
            <person name="Adriaenssens E.M."/>
            <person name="Foster-Nyarko E."/>
            <person name="Jarju S."/>
            <person name="Secka A."/>
            <person name="Antonio M."/>
            <person name="Oren A."/>
            <person name="Chaudhuri R.R."/>
            <person name="La Ragione R."/>
            <person name="Hildebrand F."/>
            <person name="Pallen M.J."/>
        </authorList>
    </citation>
    <scope>NUCLEOTIDE SEQUENCE</scope>
    <source>
        <strain evidence="2">CHK33-7979</strain>
    </source>
</reference>
<name>A0A9D2CDW2_9FIRM</name>
<evidence type="ECO:0000256" key="1">
    <source>
        <dbReference type="ARBA" id="ARBA00022857"/>
    </source>
</evidence>
<dbReference type="InterPro" id="IPR008670">
    <property type="entry name" value="CoA_reduct_LuxC"/>
</dbReference>
<proteinExistence type="predicted"/>
<comment type="caution">
    <text evidence="2">The sequence shown here is derived from an EMBL/GenBank/DDBJ whole genome shotgun (WGS) entry which is preliminary data.</text>
</comment>
<gene>
    <name evidence="2" type="ORF">H9826_05310</name>
</gene>
<sequence>MILYQGKLYPSQEQNGLLEDMEGAITTTLQRQAPEAETVIAACDGLARQVLDGAFDTIIAGLGLDRRFTLAQAAAAASLLRRDSLEFKLSLELGPGWAGPKAVSPPHAGLTITKEILPLGVLFHIAAGNVDGLPAYSAVEGLLTGNVNILKLPQADGGLSVLLLHALTQAAPALADYIYVFDTPSDDLPAMKKMAAMADGVVVWGGEGAVSAIRGLAPTGCRLIEWGHKLSFAYITPGGENPEALAALAEHIADTRQLLCSSCQVIFLDTGDREEVRIFCRRFLPLLEKAMRKGPPVDDGSAAQVTLAQYEQRLEAITQPGPEIFRGEGCSLTACDDGELALSLQFGNPLVKALPRAELPAMLRRHKGVLQTAGLLCAPEEREELAMTLLRAGVVRVTGAGEMSRTTCGDAHDGDYPLRRYTRVTER</sequence>
<dbReference type="EMBL" id="DXCX01000055">
    <property type="protein sequence ID" value="HIY73377.1"/>
    <property type="molecule type" value="Genomic_DNA"/>
</dbReference>
<dbReference type="Proteomes" id="UP000886824">
    <property type="component" value="Unassembled WGS sequence"/>
</dbReference>
<protein>
    <submittedName>
        <fullName evidence="2">Acyl-CoA reductase</fullName>
    </submittedName>
</protein>